<dbReference type="Proteomes" id="UP000028134">
    <property type="component" value="Unassembled WGS sequence"/>
</dbReference>
<sequence length="39" mass="4402">MGNIQSPIKQKRKKEHTGGKPQQTEKAEAVEKPETKGKR</sequence>
<gene>
    <name evidence="2" type="ORF">M097_2898</name>
</gene>
<proteinExistence type="predicted"/>
<organism evidence="2 3">
    <name type="scientific">Phocaeicola vulgatus str. 3775 SL</name>
    <name type="common">B</name>
    <name type="synonym">iv</name>
    <dbReference type="NCBI Taxonomy" id="1339350"/>
    <lineage>
        <taxon>Bacteria</taxon>
        <taxon>Pseudomonadati</taxon>
        <taxon>Bacteroidota</taxon>
        <taxon>Bacteroidia</taxon>
        <taxon>Bacteroidales</taxon>
        <taxon>Bacteroidaceae</taxon>
        <taxon>Phocaeicola</taxon>
    </lineage>
</organism>
<dbReference type="EMBL" id="JNHI01000019">
    <property type="protein sequence ID" value="KDS29753.1"/>
    <property type="molecule type" value="Genomic_DNA"/>
</dbReference>
<name>A0A078R2Z5_PHOVU</name>
<feature type="region of interest" description="Disordered" evidence="1">
    <location>
        <begin position="1"/>
        <end position="39"/>
    </location>
</feature>
<dbReference type="PATRIC" id="fig|1339350.3.peg.2775"/>
<evidence type="ECO:0000313" key="2">
    <source>
        <dbReference type="EMBL" id="KDS29753.1"/>
    </source>
</evidence>
<feature type="compositionally biased region" description="Basic and acidic residues" evidence="1">
    <location>
        <begin position="23"/>
        <end position="39"/>
    </location>
</feature>
<reference evidence="2 3" key="1">
    <citation type="submission" date="2014-04" db="EMBL/GenBank/DDBJ databases">
        <authorList>
            <person name="Sears C."/>
            <person name="Carroll K."/>
            <person name="Sack B.R."/>
            <person name="Qadri F."/>
            <person name="Myers L.L."/>
            <person name="Chung G.-T."/>
            <person name="Escheverria P."/>
            <person name="Fraser C.M."/>
            <person name="Sadzewicz L."/>
            <person name="Shefchek K.A."/>
            <person name="Tallon L."/>
            <person name="Das S.P."/>
            <person name="Daugherty S."/>
            <person name="Mongodin E.F."/>
        </authorList>
    </citation>
    <scope>NUCLEOTIDE SEQUENCE [LARGE SCALE GENOMIC DNA]</scope>
    <source>
        <strain evidence="3">3775 SL(B) 10 (iv)</strain>
    </source>
</reference>
<evidence type="ECO:0000256" key="1">
    <source>
        <dbReference type="SAM" id="MobiDB-lite"/>
    </source>
</evidence>
<evidence type="ECO:0000313" key="3">
    <source>
        <dbReference type="Proteomes" id="UP000028134"/>
    </source>
</evidence>
<comment type="caution">
    <text evidence="2">The sequence shown here is derived from an EMBL/GenBank/DDBJ whole genome shotgun (WGS) entry which is preliminary data.</text>
</comment>
<accession>A0A078R2Z5</accession>
<protein>
    <submittedName>
        <fullName evidence="2">Uncharacterized protein</fullName>
    </submittedName>
</protein>
<dbReference type="AlphaFoldDB" id="A0A078R2Z5"/>